<evidence type="ECO:0000313" key="3">
    <source>
        <dbReference type="RefSeq" id="XP_010842638.1"/>
    </source>
</evidence>
<gene>
    <name evidence="3" type="primary">LOC104991744</name>
</gene>
<feature type="region of interest" description="Disordered" evidence="1">
    <location>
        <begin position="36"/>
        <end position="182"/>
    </location>
</feature>
<dbReference type="Proteomes" id="UP000515208">
    <property type="component" value="Unplaced"/>
</dbReference>
<proteinExistence type="predicted"/>
<accession>A0A6P3HII3</accession>
<sequence>MSFQDPMCQDNLTESMRKKREKVLALSDYFVRCKPSGLGPAWQRRVPAGGRGPGAGPVAPETAGNFPPPRPRQCRGRPGGRPIGGAWTPLREGAPNPHGWSHPPHPRASGGADPQPPRRPSPALRSPRPVPQREWSRDPPGVPVPAPLCAGAEQGGADETPVRPRRARPRAPQLTGTGRAAGHYSIAGFGGGSLVAAQTPGPGPFGRPIEIGILTKHSRSRGRPAPGAPASLNPWPAGTQEGSQGAGGYPERRGWTPGGGPAGSPTPRLRRESRASVGPPASSAPHSRWPASSLLRSFQKLLSAEEKVSSYGRIPSGEI</sequence>
<evidence type="ECO:0000313" key="2">
    <source>
        <dbReference type="Proteomes" id="UP000515208"/>
    </source>
</evidence>
<dbReference type="GeneID" id="104991744"/>
<protein>
    <submittedName>
        <fullName evidence="3">Collagen alpha-1(III) chain-like</fullName>
    </submittedName>
</protein>
<dbReference type="AlphaFoldDB" id="A0A6P3HII3"/>
<organism evidence="2 3">
    <name type="scientific">Bison bison bison</name>
    <name type="common">North American plains bison</name>
    <dbReference type="NCBI Taxonomy" id="43346"/>
    <lineage>
        <taxon>Eukaryota</taxon>
        <taxon>Metazoa</taxon>
        <taxon>Chordata</taxon>
        <taxon>Craniata</taxon>
        <taxon>Vertebrata</taxon>
        <taxon>Euteleostomi</taxon>
        <taxon>Mammalia</taxon>
        <taxon>Eutheria</taxon>
        <taxon>Laurasiatheria</taxon>
        <taxon>Artiodactyla</taxon>
        <taxon>Ruminantia</taxon>
        <taxon>Pecora</taxon>
        <taxon>Bovidae</taxon>
        <taxon>Bovinae</taxon>
        <taxon>Bison</taxon>
    </lineage>
</organism>
<evidence type="ECO:0000256" key="1">
    <source>
        <dbReference type="SAM" id="MobiDB-lite"/>
    </source>
</evidence>
<feature type="region of interest" description="Disordered" evidence="1">
    <location>
        <begin position="215"/>
        <end position="292"/>
    </location>
</feature>
<dbReference type="RefSeq" id="XP_010842638.1">
    <property type="nucleotide sequence ID" value="XM_010844336.1"/>
</dbReference>
<reference evidence="3" key="1">
    <citation type="submission" date="2025-08" db="UniProtKB">
        <authorList>
            <consortium name="RefSeq"/>
        </authorList>
    </citation>
    <scope>IDENTIFICATION</scope>
    <source>
        <tissue evidence="3">Blood</tissue>
    </source>
</reference>
<keyword evidence="2" id="KW-1185">Reference proteome</keyword>
<name>A0A6P3HII3_BISBB</name>
<dbReference type="KEGG" id="bbis:104991744"/>